<evidence type="ECO:0000313" key="1">
    <source>
        <dbReference type="EMBL" id="TRZ12192.1"/>
    </source>
</evidence>
<proteinExistence type="predicted"/>
<organism evidence="1 2">
    <name type="scientific">Zosterops borbonicus</name>
    <dbReference type="NCBI Taxonomy" id="364589"/>
    <lineage>
        <taxon>Eukaryota</taxon>
        <taxon>Metazoa</taxon>
        <taxon>Chordata</taxon>
        <taxon>Craniata</taxon>
        <taxon>Vertebrata</taxon>
        <taxon>Euteleostomi</taxon>
        <taxon>Archelosauria</taxon>
        <taxon>Archosauria</taxon>
        <taxon>Dinosauria</taxon>
        <taxon>Saurischia</taxon>
        <taxon>Theropoda</taxon>
        <taxon>Coelurosauria</taxon>
        <taxon>Aves</taxon>
        <taxon>Neognathae</taxon>
        <taxon>Neoaves</taxon>
        <taxon>Telluraves</taxon>
        <taxon>Australaves</taxon>
        <taxon>Passeriformes</taxon>
        <taxon>Sylvioidea</taxon>
        <taxon>Zosteropidae</taxon>
        <taxon>Zosterops</taxon>
    </lineage>
</organism>
<accession>A0A8K1G5M5</accession>
<reference evidence="1" key="1">
    <citation type="submission" date="2019-04" db="EMBL/GenBank/DDBJ databases">
        <title>Genome assembly of Zosterops borbonicus 15179.</title>
        <authorList>
            <person name="Leroy T."/>
            <person name="Anselmetti Y."/>
            <person name="Tilak M.-K."/>
            <person name="Nabholz B."/>
        </authorList>
    </citation>
    <scope>NUCLEOTIDE SEQUENCE</scope>
    <source>
        <strain evidence="1">HGM_15179</strain>
        <tissue evidence="1">Muscle</tissue>
    </source>
</reference>
<dbReference type="EMBL" id="SWJQ01000611">
    <property type="protein sequence ID" value="TRZ12192.1"/>
    <property type="molecule type" value="Genomic_DNA"/>
</dbReference>
<evidence type="ECO:0000313" key="2">
    <source>
        <dbReference type="Proteomes" id="UP000796761"/>
    </source>
</evidence>
<dbReference type="Proteomes" id="UP000796761">
    <property type="component" value="Unassembled WGS sequence"/>
</dbReference>
<comment type="caution">
    <text evidence="1">The sequence shown here is derived from an EMBL/GenBank/DDBJ whole genome shotgun (WGS) entry which is preliminary data.</text>
</comment>
<keyword evidence="2" id="KW-1185">Reference proteome</keyword>
<dbReference type="AlphaFoldDB" id="A0A8K1G5M5"/>
<protein>
    <submittedName>
        <fullName evidence="1">Uncharacterized protein</fullName>
    </submittedName>
</protein>
<sequence length="155" mass="16824">MGRKELGIMEWDMRRKELEMDGMREQLVNHEEEGVGDGWNGTMMRKELELSGMKEQLVNHREGTSALDPKCPSICAQLSTFLGEIKFTLGECCQSLPKDVICITTVSNGWGPGPQTLKGAPGLAEVGRLPSLGGLVCISMRTECKNSGTGHSGLS</sequence>
<gene>
    <name evidence="1" type="ORF">HGM15179_014898</name>
</gene>
<name>A0A8K1G5M5_9PASS</name>